<organism evidence="1">
    <name type="scientific">Hyperionvirus sp</name>
    <dbReference type="NCBI Taxonomy" id="2487770"/>
    <lineage>
        <taxon>Viruses</taxon>
        <taxon>Varidnaviria</taxon>
        <taxon>Bamfordvirae</taxon>
        <taxon>Nucleocytoviricota</taxon>
        <taxon>Megaviricetes</taxon>
        <taxon>Imitervirales</taxon>
        <taxon>Mimiviridae</taxon>
        <taxon>Klosneuvirinae</taxon>
    </lineage>
</organism>
<sequence length="30" mass="3513">MYNGTPYMDHQMKITNVMTICINESKNTYA</sequence>
<name>A0A3G5ADV0_9VIRU</name>
<proteinExistence type="predicted"/>
<protein>
    <submittedName>
        <fullName evidence="1">Uncharacterized protein</fullName>
    </submittedName>
</protein>
<accession>A0A3G5ADV0</accession>
<dbReference type="EMBL" id="MK072421">
    <property type="protein sequence ID" value="AYV84794.1"/>
    <property type="molecule type" value="Genomic_DNA"/>
</dbReference>
<reference evidence="1" key="1">
    <citation type="submission" date="2018-10" db="EMBL/GenBank/DDBJ databases">
        <title>Hidden diversity of soil giant viruses.</title>
        <authorList>
            <person name="Schulz F."/>
            <person name="Alteio L."/>
            <person name="Goudeau D."/>
            <person name="Ryan E.M."/>
            <person name="Malmstrom R.R."/>
            <person name="Blanchard J."/>
            <person name="Woyke T."/>
        </authorList>
    </citation>
    <scope>NUCLEOTIDE SEQUENCE</scope>
    <source>
        <strain evidence="1">HYV1</strain>
    </source>
</reference>
<evidence type="ECO:0000313" key="1">
    <source>
        <dbReference type="EMBL" id="AYV84794.1"/>
    </source>
</evidence>
<gene>
    <name evidence="1" type="ORF">Hyperionvirus39_14</name>
</gene>